<evidence type="ECO:0000256" key="1">
    <source>
        <dbReference type="ARBA" id="ARBA00007613"/>
    </source>
</evidence>
<evidence type="ECO:0000313" key="3">
    <source>
        <dbReference type="Proteomes" id="UP001216189"/>
    </source>
</evidence>
<accession>A0ABT5V4B1</accession>
<dbReference type="InterPro" id="IPR003423">
    <property type="entry name" value="OMP_efflux"/>
</dbReference>
<organism evidence="2 3">
    <name type="scientific">Vibrio chanodichtyis</name>
    <dbReference type="NCBI Taxonomy" id="3027932"/>
    <lineage>
        <taxon>Bacteria</taxon>
        <taxon>Pseudomonadati</taxon>
        <taxon>Pseudomonadota</taxon>
        <taxon>Gammaproteobacteria</taxon>
        <taxon>Vibrionales</taxon>
        <taxon>Vibrionaceae</taxon>
        <taxon>Vibrio</taxon>
    </lineage>
</organism>
<dbReference type="RefSeq" id="WP_274723370.1">
    <property type="nucleotide sequence ID" value="NZ_JARBFT010000013.1"/>
</dbReference>
<dbReference type="Pfam" id="PF02321">
    <property type="entry name" value="OEP"/>
    <property type="match status" value="2"/>
</dbReference>
<dbReference type="Gene3D" id="2.20.200.10">
    <property type="entry name" value="Outer membrane efflux proteins (OEP)"/>
    <property type="match status" value="1"/>
</dbReference>
<dbReference type="PROSITE" id="PS51257">
    <property type="entry name" value="PROKAR_LIPOPROTEIN"/>
    <property type="match status" value="1"/>
</dbReference>
<dbReference type="PANTHER" id="PTHR30203">
    <property type="entry name" value="OUTER MEMBRANE CATION EFFLUX PROTEIN"/>
    <property type="match status" value="1"/>
</dbReference>
<keyword evidence="3" id="KW-1185">Reference proteome</keyword>
<evidence type="ECO:0000313" key="2">
    <source>
        <dbReference type="EMBL" id="MDE1515653.1"/>
    </source>
</evidence>
<protein>
    <submittedName>
        <fullName evidence="2">TolC family protein</fullName>
    </submittedName>
</protein>
<proteinExistence type="inferred from homology"/>
<sequence length="461" mass="50698">MILRYSVMAMMLVGVLGCASREADFTTQATQISDHTMAQLLAKLMAEPSAASSIPNDAPTYLTDLVDIPELDQYLQHALRHNPSLQQSMLALQIAYAQQGVSVSEQRPQIEASFTAQEQQASQASYTSEISISWELDLWRKLAASSAAAAKDIAASQASLQATRDLLAANIMRNWLEISLHQQLLEIEQRRLAIFENNESLILGRYRVGLENLQALDNAKTSTATTHATVAEYRENLAKSQRNLWLLTGQWNSTLSQPQVPLSFPAVINPIQRLAPQNMAGRPDLQQAFFNLEAESYRSDAAYKAMLPSFSLSASVADFGSTPSQALFTSPLWSLLGQISAPLFQGGKLKAQAEMAELTAEQAYWAYQEALLNAVNEVENAVGQENALARQQQHLSAALASAERSEQSYEQQYRAGLIDIFDLLTVQRQTYDIAAQLANTTYQRLLNRIDLGLALGLGVAS</sequence>
<comment type="similarity">
    <text evidence="1">Belongs to the outer membrane factor (OMF) (TC 1.B.17) family.</text>
</comment>
<comment type="caution">
    <text evidence="2">The sequence shown here is derived from an EMBL/GenBank/DDBJ whole genome shotgun (WGS) entry which is preliminary data.</text>
</comment>
<dbReference type="EMBL" id="JARBFT010000013">
    <property type="protein sequence ID" value="MDE1515653.1"/>
    <property type="molecule type" value="Genomic_DNA"/>
</dbReference>
<dbReference type="SUPFAM" id="SSF56954">
    <property type="entry name" value="Outer membrane efflux proteins (OEP)"/>
    <property type="match status" value="1"/>
</dbReference>
<dbReference type="PANTHER" id="PTHR30203:SF32">
    <property type="entry name" value="CATION EFFLUX SYSTEM PROTEIN CUSC"/>
    <property type="match status" value="1"/>
</dbReference>
<dbReference type="Gene3D" id="1.20.1600.10">
    <property type="entry name" value="Outer membrane efflux proteins (OEP)"/>
    <property type="match status" value="1"/>
</dbReference>
<gene>
    <name evidence="2" type="ORF">PUN32_11585</name>
</gene>
<reference evidence="2 3" key="1">
    <citation type="submission" date="2023-02" db="EMBL/GenBank/DDBJ databases">
        <title>Vibrio intestini sp. nov., a close relative of Vibrio cholerae isolated from the intestine of Healthy Culter dabryi.</title>
        <authorList>
            <person name="Wu N."/>
        </authorList>
    </citation>
    <scope>NUCLEOTIDE SEQUENCE [LARGE SCALE GENOMIC DNA]</scope>
    <source>
        <strain evidence="2 3">DSL-7</strain>
    </source>
</reference>
<dbReference type="InterPro" id="IPR010131">
    <property type="entry name" value="MdtP/NodT-like"/>
</dbReference>
<name>A0ABT5V4B1_9VIBR</name>
<dbReference type="Proteomes" id="UP001216189">
    <property type="component" value="Unassembled WGS sequence"/>
</dbReference>